<evidence type="ECO:0000256" key="4">
    <source>
        <dbReference type="ARBA" id="ARBA00022553"/>
    </source>
</evidence>
<feature type="domain" description="Histidine kinase" evidence="12">
    <location>
        <begin position="244"/>
        <end position="454"/>
    </location>
</feature>
<dbReference type="PANTHER" id="PTHR45436">
    <property type="entry name" value="SENSOR HISTIDINE KINASE YKOH"/>
    <property type="match status" value="1"/>
</dbReference>
<gene>
    <name evidence="14" type="ORF">GCM10010171_63690</name>
</gene>
<dbReference type="SUPFAM" id="SSF47384">
    <property type="entry name" value="Homodimeric domain of signal transducing histidine kinase"/>
    <property type="match status" value="1"/>
</dbReference>
<keyword evidence="7 14" id="KW-0418">Kinase</keyword>
<dbReference type="SUPFAM" id="SSF158472">
    <property type="entry name" value="HAMP domain-like"/>
    <property type="match status" value="1"/>
</dbReference>
<dbReference type="InterPro" id="IPR003660">
    <property type="entry name" value="HAMP_dom"/>
</dbReference>
<dbReference type="InterPro" id="IPR003594">
    <property type="entry name" value="HATPase_dom"/>
</dbReference>
<evidence type="ECO:0000256" key="1">
    <source>
        <dbReference type="ARBA" id="ARBA00000085"/>
    </source>
</evidence>
<dbReference type="InterPro" id="IPR003661">
    <property type="entry name" value="HisK_dim/P_dom"/>
</dbReference>
<dbReference type="CDD" id="cd00082">
    <property type="entry name" value="HisKA"/>
    <property type="match status" value="1"/>
</dbReference>
<dbReference type="SMART" id="SM00388">
    <property type="entry name" value="HisKA"/>
    <property type="match status" value="1"/>
</dbReference>
<keyword evidence="10 11" id="KW-0472">Membrane</keyword>
<organism evidence="14 15">
    <name type="scientific">Actinokineospora fastidiosa</name>
    <dbReference type="NCBI Taxonomy" id="1816"/>
    <lineage>
        <taxon>Bacteria</taxon>
        <taxon>Bacillati</taxon>
        <taxon>Actinomycetota</taxon>
        <taxon>Actinomycetes</taxon>
        <taxon>Pseudonocardiales</taxon>
        <taxon>Pseudonocardiaceae</taxon>
        <taxon>Actinokineospora</taxon>
    </lineage>
</organism>
<evidence type="ECO:0000256" key="7">
    <source>
        <dbReference type="ARBA" id="ARBA00022777"/>
    </source>
</evidence>
<dbReference type="Pfam" id="PF00672">
    <property type="entry name" value="HAMP"/>
    <property type="match status" value="1"/>
</dbReference>
<evidence type="ECO:0000256" key="2">
    <source>
        <dbReference type="ARBA" id="ARBA00004236"/>
    </source>
</evidence>
<keyword evidence="4" id="KW-0597">Phosphoprotein</keyword>
<comment type="caution">
    <text evidence="14">The sequence shown here is derived from an EMBL/GenBank/DDBJ whole genome shotgun (WGS) entry which is preliminary data.</text>
</comment>
<dbReference type="PRINTS" id="PR00344">
    <property type="entry name" value="BCTRLSENSOR"/>
</dbReference>
<dbReference type="CDD" id="cd06225">
    <property type="entry name" value="HAMP"/>
    <property type="match status" value="1"/>
</dbReference>
<dbReference type="Gene3D" id="6.10.340.10">
    <property type="match status" value="1"/>
</dbReference>
<dbReference type="GO" id="GO:0005886">
    <property type="term" value="C:plasma membrane"/>
    <property type="evidence" value="ECO:0007669"/>
    <property type="project" value="UniProtKB-SubCell"/>
</dbReference>
<evidence type="ECO:0000256" key="9">
    <source>
        <dbReference type="ARBA" id="ARBA00023012"/>
    </source>
</evidence>
<dbReference type="Gene3D" id="3.30.565.10">
    <property type="entry name" value="Histidine kinase-like ATPase, C-terminal domain"/>
    <property type="match status" value="1"/>
</dbReference>
<feature type="domain" description="HAMP" evidence="13">
    <location>
        <begin position="183"/>
        <end position="236"/>
    </location>
</feature>
<name>A0A918GT16_9PSEU</name>
<dbReference type="InterPro" id="IPR036097">
    <property type="entry name" value="HisK_dim/P_sf"/>
</dbReference>
<dbReference type="SMART" id="SM00387">
    <property type="entry name" value="HATPase_c"/>
    <property type="match status" value="1"/>
</dbReference>
<dbReference type="EMBL" id="BMRB01000012">
    <property type="protein sequence ID" value="GGS60056.1"/>
    <property type="molecule type" value="Genomic_DNA"/>
</dbReference>
<dbReference type="Pfam" id="PF02518">
    <property type="entry name" value="HATPase_c"/>
    <property type="match status" value="1"/>
</dbReference>
<evidence type="ECO:0000256" key="5">
    <source>
        <dbReference type="ARBA" id="ARBA00022679"/>
    </source>
</evidence>
<evidence type="ECO:0000256" key="3">
    <source>
        <dbReference type="ARBA" id="ARBA00012438"/>
    </source>
</evidence>
<dbReference type="PANTHER" id="PTHR45436:SF5">
    <property type="entry name" value="SENSOR HISTIDINE KINASE TRCS"/>
    <property type="match status" value="1"/>
</dbReference>
<dbReference type="InterPro" id="IPR004358">
    <property type="entry name" value="Sig_transdc_His_kin-like_C"/>
</dbReference>
<keyword evidence="8 11" id="KW-1133">Transmembrane helix</keyword>
<dbReference type="Gene3D" id="1.10.287.130">
    <property type="match status" value="1"/>
</dbReference>
<dbReference type="InterPro" id="IPR050428">
    <property type="entry name" value="TCS_sensor_his_kinase"/>
</dbReference>
<evidence type="ECO:0000256" key="8">
    <source>
        <dbReference type="ARBA" id="ARBA00022989"/>
    </source>
</evidence>
<dbReference type="SUPFAM" id="SSF55874">
    <property type="entry name" value="ATPase domain of HSP90 chaperone/DNA topoisomerase II/histidine kinase"/>
    <property type="match status" value="1"/>
</dbReference>
<proteinExistence type="predicted"/>
<sequence>MRRRLLIVLLVFSVLAVAGFAVPLLASTAANRTYEFTMARTADAARFAALAQPALAGGSTDQLRAEVRAHADLFGDGVVVVDARRAVVVAEGMGAAEPDVAAAVDAALRNQPRPAPADLRPWSGGDVLVSQAVGTGVRVSGAVVLRTSVRPAVEDIAVRWALVLLASLVAAAAVVVVVFRVARWVLLPVDQLARAMHRMTEGREHPHVDVVAGPPELRGLAGEFNRMSDALAESAQAQRGLVADIAHQLRNPMAALRLRVDGLADGAVQRSMLTEFDRLEALLDGMLALASADSTATDLAASGADARCDAVTVIAERLDAWQAAATAAGVTMAGPPDPPTSLPVRCADGELAQVIDVILDNAVKHAGAGATIRWSGRARDGVVELELADDGPGVGEAELPRLTERFWRGPAARATAGSGLGLAIAERLITARGGRFAVTTGGGLTVHIELPEAQA</sequence>
<protein>
    <recommendedName>
        <fullName evidence="3">histidine kinase</fullName>
        <ecNumber evidence="3">2.7.13.3</ecNumber>
    </recommendedName>
</protein>
<dbReference type="InterPro" id="IPR036890">
    <property type="entry name" value="HATPase_C_sf"/>
</dbReference>
<evidence type="ECO:0000256" key="10">
    <source>
        <dbReference type="ARBA" id="ARBA00023136"/>
    </source>
</evidence>
<evidence type="ECO:0000259" key="13">
    <source>
        <dbReference type="PROSITE" id="PS50885"/>
    </source>
</evidence>
<dbReference type="SMART" id="SM00304">
    <property type="entry name" value="HAMP"/>
    <property type="match status" value="1"/>
</dbReference>
<dbReference type="RefSeq" id="WP_189214338.1">
    <property type="nucleotide sequence ID" value="NZ_BMRB01000012.1"/>
</dbReference>
<dbReference type="EC" id="2.7.13.3" evidence="3"/>
<feature type="transmembrane region" description="Helical" evidence="11">
    <location>
        <begin position="160"/>
        <end position="182"/>
    </location>
</feature>
<evidence type="ECO:0000313" key="15">
    <source>
        <dbReference type="Proteomes" id="UP000660680"/>
    </source>
</evidence>
<keyword evidence="15" id="KW-1185">Reference proteome</keyword>
<dbReference type="GO" id="GO:0000155">
    <property type="term" value="F:phosphorelay sensor kinase activity"/>
    <property type="evidence" value="ECO:0007669"/>
    <property type="project" value="InterPro"/>
</dbReference>
<accession>A0A918GT16</accession>
<keyword evidence="6 11" id="KW-0812">Transmembrane</keyword>
<dbReference type="Proteomes" id="UP000660680">
    <property type="component" value="Unassembled WGS sequence"/>
</dbReference>
<dbReference type="Pfam" id="PF00512">
    <property type="entry name" value="HisKA"/>
    <property type="match status" value="1"/>
</dbReference>
<dbReference type="CDD" id="cd00075">
    <property type="entry name" value="HATPase"/>
    <property type="match status" value="1"/>
</dbReference>
<keyword evidence="5" id="KW-0808">Transferase</keyword>
<keyword evidence="9" id="KW-0902">Two-component regulatory system</keyword>
<evidence type="ECO:0000256" key="6">
    <source>
        <dbReference type="ARBA" id="ARBA00022692"/>
    </source>
</evidence>
<dbReference type="AlphaFoldDB" id="A0A918GT16"/>
<reference evidence="14" key="1">
    <citation type="journal article" date="2014" name="Int. J. Syst. Evol. Microbiol.">
        <title>Complete genome sequence of Corynebacterium casei LMG S-19264T (=DSM 44701T), isolated from a smear-ripened cheese.</title>
        <authorList>
            <consortium name="US DOE Joint Genome Institute (JGI-PGF)"/>
            <person name="Walter F."/>
            <person name="Albersmeier A."/>
            <person name="Kalinowski J."/>
            <person name="Ruckert C."/>
        </authorList>
    </citation>
    <scope>NUCLEOTIDE SEQUENCE</scope>
    <source>
        <strain evidence="14">JCM 3276</strain>
    </source>
</reference>
<reference evidence="14" key="2">
    <citation type="submission" date="2020-09" db="EMBL/GenBank/DDBJ databases">
        <authorList>
            <person name="Sun Q."/>
            <person name="Ohkuma M."/>
        </authorList>
    </citation>
    <scope>NUCLEOTIDE SEQUENCE</scope>
    <source>
        <strain evidence="14">JCM 3276</strain>
    </source>
</reference>
<comment type="catalytic activity">
    <reaction evidence="1">
        <text>ATP + protein L-histidine = ADP + protein N-phospho-L-histidine.</text>
        <dbReference type="EC" id="2.7.13.3"/>
    </reaction>
</comment>
<comment type="subcellular location">
    <subcellularLocation>
        <location evidence="2">Cell membrane</location>
    </subcellularLocation>
</comment>
<dbReference type="PROSITE" id="PS50885">
    <property type="entry name" value="HAMP"/>
    <property type="match status" value="1"/>
</dbReference>
<dbReference type="PROSITE" id="PS50109">
    <property type="entry name" value="HIS_KIN"/>
    <property type="match status" value="1"/>
</dbReference>
<evidence type="ECO:0000259" key="12">
    <source>
        <dbReference type="PROSITE" id="PS50109"/>
    </source>
</evidence>
<evidence type="ECO:0000313" key="14">
    <source>
        <dbReference type="EMBL" id="GGS60056.1"/>
    </source>
</evidence>
<dbReference type="InterPro" id="IPR005467">
    <property type="entry name" value="His_kinase_dom"/>
</dbReference>
<evidence type="ECO:0000256" key="11">
    <source>
        <dbReference type="SAM" id="Phobius"/>
    </source>
</evidence>